<dbReference type="GO" id="GO:0003950">
    <property type="term" value="F:NAD+ poly-ADP-ribosyltransferase activity"/>
    <property type="evidence" value="ECO:0007669"/>
    <property type="project" value="UniProtKB-UniRule"/>
</dbReference>
<feature type="domain" description="WWE" evidence="6">
    <location>
        <begin position="138"/>
        <end position="227"/>
    </location>
</feature>
<dbReference type="Proteomes" id="UP000694843">
    <property type="component" value="Unplaced"/>
</dbReference>
<protein>
    <recommendedName>
        <fullName evidence="4">Poly [ADP-ribose] polymerase</fullName>
        <shortName evidence="4">PARP</shortName>
        <ecNumber evidence="4">2.4.2.-</ecNumber>
    </recommendedName>
</protein>
<dbReference type="PANTHER" id="PTHR45740">
    <property type="entry name" value="POLY [ADP-RIBOSE] POLYMERASE"/>
    <property type="match status" value="1"/>
</dbReference>
<dbReference type="Pfam" id="PF00644">
    <property type="entry name" value="PARP"/>
    <property type="match status" value="1"/>
</dbReference>
<dbReference type="AlphaFoldDB" id="A0A979FMM5"/>
<evidence type="ECO:0000256" key="4">
    <source>
        <dbReference type="RuleBase" id="RU362114"/>
    </source>
</evidence>
<evidence type="ECO:0000259" key="6">
    <source>
        <dbReference type="PROSITE" id="PS50918"/>
    </source>
</evidence>
<reference evidence="9" key="1">
    <citation type="submission" date="2025-08" db="UniProtKB">
        <authorList>
            <consortium name="RefSeq"/>
        </authorList>
    </citation>
    <scope>IDENTIFICATION</scope>
</reference>
<dbReference type="Pfam" id="PF02825">
    <property type="entry name" value="WWE"/>
    <property type="match status" value="2"/>
</dbReference>
<dbReference type="PROSITE" id="PS50918">
    <property type="entry name" value="WWE"/>
    <property type="match status" value="2"/>
</dbReference>
<accession>A0A979FMM5</accession>
<dbReference type="KEGG" id="hazt:125178380"/>
<gene>
    <name evidence="9" type="primary">LOC125178380</name>
</gene>
<evidence type="ECO:0000256" key="1">
    <source>
        <dbReference type="ARBA" id="ARBA00004123"/>
    </source>
</evidence>
<dbReference type="SUPFAM" id="SSF117839">
    <property type="entry name" value="WWE domain"/>
    <property type="match status" value="2"/>
</dbReference>
<sequence>MNQATQVSRPMRRRPKAGTLTPGSGAKEDYTSSPMPGTSAPKRYKWQFMDEHKKWINYGQVSSGNDPACVVAATSADIEKEFAKNPKSVIQIQSQSHQYQLDFSTMKQTNLQTQVSRDVRRIVEKPSRNFSALNLIDQEESDDEFPSNEYEWFFCDENNQWIKYGQISSGNDTNCVPTQGSDDIEKHYKTKPGQVMTIKSRQQTYVLDLTTMTQTNVRTRVQRPMRRKVREVRRQKQFGPMAGGSHGSSSTSASTTLFTEIPFGQTSYATPIRANHAEYGKVLSLLRSTNCQPRNIFKVKNPHLKAAFDIKKAQLQSQYPGVRYREEYLFHGTNSVNVKAILEENIDWRLHGSNAGQNQGRGAYFSNNAQFSRGYGEVIFICKVLVGLTAPGNAQTVKPPKDGYVPPT</sequence>
<dbReference type="InterPro" id="IPR051712">
    <property type="entry name" value="ARTD-AVP"/>
</dbReference>
<evidence type="ECO:0000259" key="7">
    <source>
        <dbReference type="PROSITE" id="PS51059"/>
    </source>
</evidence>
<evidence type="ECO:0000256" key="2">
    <source>
        <dbReference type="ARBA" id="ARBA00023242"/>
    </source>
</evidence>
<keyword evidence="8" id="KW-1185">Reference proteome</keyword>
<dbReference type="PROSITE" id="PS51059">
    <property type="entry name" value="PARP_CATALYTIC"/>
    <property type="match status" value="1"/>
</dbReference>
<dbReference type="InterPro" id="IPR012317">
    <property type="entry name" value="Poly(ADP-ribose)pol_cat_dom"/>
</dbReference>
<dbReference type="GeneID" id="125178380"/>
<dbReference type="RefSeq" id="XP_047737928.1">
    <property type="nucleotide sequence ID" value="XM_047881972.1"/>
</dbReference>
<evidence type="ECO:0000313" key="9">
    <source>
        <dbReference type="RefSeq" id="XP_047737928.1"/>
    </source>
</evidence>
<evidence type="ECO:0000256" key="5">
    <source>
        <dbReference type="SAM" id="MobiDB-lite"/>
    </source>
</evidence>
<comment type="similarity">
    <text evidence="3">Belongs to the ARTD/PARP family.</text>
</comment>
<dbReference type="PANTHER" id="PTHR45740:SF14">
    <property type="entry name" value="NOVEL PROTEIN"/>
    <property type="match status" value="1"/>
</dbReference>
<keyword evidence="4" id="KW-0328">Glycosyltransferase</keyword>
<dbReference type="InterPro" id="IPR004170">
    <property type="entry name" value="WWE_dom"/>
</dbReference>
<feature type="compositionally biased region" description="Basic residues" evidence="5">
    <location>
        <begin position="222"/>
        <end position="236"/>
    </location>
</feature>
<dbReference type="GO" id="GO:0005634">
    <property type="term" value="C:nucleus"/>
    <property type="evidence" value="ECO:0007669"/>
    <property type="project" value="UniProtKB-SubCell"/>
</dbReference>
<feature type="domain" description="PARP catalytic" evidence="7">
    <location>
        <begin position="257"/>
        <end position="408"/>
    </location>
</feature>
<feature type="domain" description="WWE" evidence="6">
    <location>
        <begin position="32"/>
        <end position="121"/>
    </location>
</feature>
<organism evidence="8 9">
    <name type="scientific">Hyalella azteca</name>
    <name type="common">Amphipod</name>
    <dbReference type="NCBI Taxonomy" id="294128"/>
    <lineage>
        <taxon>Eukaryota</taxon>
        <taxon>Metazoa</taxon>
        <taxon>Ecdysozoa</taxon>
        <taxon>Arthropoda</taxon>
        <taxon>Crustacea</taxon>
        <taxon>Multicrustacea</taxon>
        <taxon>Malacostraca</taxon>
        <taxon>Eumalacostraca</taxon>
        <taxon>Peracarida</taxon>
        <taxon>Amphipoda</taxon>
        <taxon>Senticaudata</taxon>
        <taxon>Talitrida</taxon>
        <taxon>Talitroidea</taxon>
        <taxon>Hyalellidae</taxon>
        <taxon>Hyalella</taxon>
    </lineage>
</organism>
<dbReference type="GO" id="GO:1990404">
    <property type="term" value="F:NAD+-protein mono-ADP-ribosyltransferase activity"/>
    <property type="evidence" value="ECO:0007669"/>
    <property type="project" value="TreeGrafter"/>
</dbReference>
<dbReference type="Gene3D" id="3.30.720.50">
    <property type="match status" value="2"/>
</dbReference>
<proteinExistence type="inferred from homology"/>
<dbReference type="InterPro" id="IPR037197">
    <property type="entry name" value="WWE_dom_sf"/>
</dbReference>
<feature type="region of interest" description="Disordered" evidence="5">
    <location>
        <begin position="222"/>
        <end position="253"/>
    </location>
</feature>
<evidence type="ECO:0000256" key="3">
    <source>
        <dbReference type="ARBA" id="ARBA00024347"/>
    </source>
</evidence>
<comment type="subcellular location">
    <subcellularLocation>
        <location evidence="1">Nucleus</location>
    </subcellularLocation>
</comment>
<dbReference type="SUPFAM" id="SSF56399">
    <property type="entry name" value="ADP-ribosylation"/>
    <property type="match status" value="1"/>
</dbReference>
<keyword evidence="2" id="KW-0539">Nucleus</keyword>
<dbReference type="OrthoDB" id="6133115at2759"/>
<keyword evidence="4" id="KW-0520">NAD</keyword>
<dbReference type="EC" id="2.4.2.-" evidence="4"/>
<name>A0A979FMM5_HYAAZ</name>
<feature type="region of interest" description="Disordered" evidence="5">
    <location>
        <begin position="1"/>
        <end position="41"/>
    </location>
</feature>
<keyword evidence="4" id="KW-0808">Transferase</keyword>
<evidence type="ECO:0000313" key="8">
    <source>
        <dbReference type="Proteomes" id="UP000694843"/>
    </source>
</evidence>
<dbReference type="Gene3D" id="3.90.228.10">
    <property type="match status" value="1"/>
</dbReference>